<evidence type="ECO:0000313" key="3">
    <source>
        <dbReference type="Proteomes" id="UP000103309"/>
    </source>
</evidence>
<dbReference type="EMBL" id="HM133903">
    <property type="protein sequence ID" value="ADY76892.1"/>
    <property type="molecule type" value="Genomic_DNA"/>
</dbReference>
<sequence length="417" mass="45398">MAQGRSAHRICAQDQPPKNSKQTVSMPVLGQCGERRHTGKPTALRQRTMVESSIQQPASSSPMPMATGVKAVTSSQMRRSRNPTLEEGCAAGGEVMRAGTRLGAGSGGELRSTWAAAASRDARRAGARSRDLFDVLASSLASSKRSFLLPRTSASSPAGCAAGDVPSRVRPAFGANVTRRCTYGSVEPVGAPRPRPRWKACREAPKRAKSPFAQPLFFSMIFITKKTSLNDQSAFVGRPGGPGLLRRVPVLRRDHARDRGGASALPALAALALQRGAAHHDALRNRARGHRDGGGRRVHHRVQRPPQPRPRRGARDHARHREVLPGLRERGAYTHRAQHRLFRHERRAPARRPAHRQPRHLPQWVHAAAHRDGVAQEDQHLPRAHRGAGQRLLQGGRLLARASHSVRGSAAGRRAHA</sequence>
<feature type="compositionally biased region" description="Polar residues" evidence="1">
    <location>
        <begin position="16"/>
        <end position="25"/>
    </location>
</feature>
<feature type="region of interest" description="Disordered" evidence="1">
    <location>
        <begin position="287"/>
        <end position="320"/>
    </location>
</feature>
<feature type="compositionally biased region" description="Basic residues" evidence="1">
    <location>
        <begin position="296"/>
        <end position="312"/>
    </location>
</feature>
<evidence type="ECO:0000256" key="1">
    <source>
        <dbReference type="SAM" id="MobiDB-lite"/>
    </source>
</evidence>
<feature type="compositionally biased region" description="Polar residues" evidence="1">
    <location>
        <begin position="49"/>
        <end position="62"/>
    </location>
</feature>
<feature type="region of interest" description="Disordered" evidence="1">
    <location>
        <begin position="1"/>
        <end position="66"/>
    </location>
</feature>
<accession>F1AX33</accession>
<proteinExistence type="predicted"/>
<evidence type="ECO:0000313" key="2">
    <source>
        <dbReference type="EMBL" id="ADY76892.1"/>
    </source>
</evidence>
<reference evidence="2 3" key="1">
    <citation type="submission" date="2010-04" db="EMBL/GenBank/DDBJ databases">
        <title>Novel immune-modulators identified by a rapid, functional screen of the Parapox virus genome.</title>
        <authorList>
            <person name="McGuire M.J."/>
            <person name="Sykes K.F."/>
            <person name="Johnston S.A."/>
        </authorList>
    </citation>
    <scope>NUCLEOTIDE SEQUENCE [LARGE SCALE GENOMIC DNA]</scope>
    <source>
        <strain evidence="2">D1701</strain>
    </source>
</reference>
<organism evidence="2 3">
    <name type="scientific">Orf virus</name>
    <name type="common">ORFV</name>
    <dbReference type="NCBI Taxonomy" id="10258"/>
    <lineage>
        <taxon>Viruses</taxon>
        <taxon>Varidnaviria</taxon>
        <taxon>Bamfordvirae</taxon>
        <taxon>Nucleocytoviricota</taxon>
        <taxon>Pokkesviricetes</taxon>
        <taxon>Chitovirales</taxon>
        <taxon>Poxviridae</taxon>
        <taxon>Chordopoxvirinae</taxon>
        <taxon>Parapoxvirus</taxon>
        <taxon>Parapoxvirus orf</taxon>
    </lineage>
</organism>
<protein>
    <submittedName>
        <fullName evidence="2">PP191</fullName>
    </submittedName>
</protein>
<name>F1AX33_ORFV</name>
<organismHost>
    <name type="scientific">Capra hircus</name>
    <name type="common">Goat</name>
    <dbReference type="NCBI Taxonomy" id="9925"/>
</organismHost>
<organismHost>
    <name type="scientific">Ovis aries</name>
    <name type="common">Sheep</name>
    <dbReference type="NCBI Taxonomy" id="9940"/>
</organismHost>
<organismHost>
    <name type="scientific">Homo sapiens</name>
    <name type="common">Human</name>
    <dbReference type="NCBI Taxonomy" id="9606"/>
</organismHost>
<dbReference type="Proteomes" id="UP000103309">
    <property type="component" value="Segment"/>
</dbReference>